<sequence>MYDVIVIGGGPVGSYVAYKLAGTGYGVVVLEQKEKLGGRVCCAGIISQACVNSFAVDDSVVLNR</sequence>
<evidence type="ECO:0008006" key="2">
    <source>
        <dbReference type="Google" id="ProtNLM"/>
    </source>
</evidence>
<dbReference type="Gene3D" id="3.50.50.60">
    <property type="entry name" value="FAD/NAD(P)-binding domain"/>
    <property type="match status" value="1"/>
</dbReference>
<comment type="caution">
    <text evidence="1">The sequence shown here is derived from an EMBL/GenBank/DDBJ whole genome shotgun (WGS) entry which is preliminary data.</text>
</comment>
<dbReference type="InterPro" id="IPR050407">
    <property type="entry name" value="Geranylgeranyl_reductase"/>
</dbReference>
<dbReference type="InterPro" id="IPR036188">
    <property type="entry name" value="FAD/NAD-bd_sf"/>
</dbReference>
<dbReference type="PANTHER" id="PTHR42685:SF18">
    <property type="entry name" value="DIGERANYLGERANYLGLYCEROPHOSPHOLIPID REDUCTASE"/>
    <property type="match status" value="1"/>
</dbReference>
<gene>
    <name evidence="1" type="ORF">S06H3_46417</name>
</gene>
<feature type="non-terminal residue" evidence="1">
    <location>
        <position position="64"/>
    </location>
</feature>
<accession>X1PE45</accession>
<dbReference type="SUPFAM" id="SSF51971">
    <property type="entry name" value="Nucleotide-binding domain"/>
    <property type="match status" value="1"/>
</dbReference>
<dbReference type="EMBL" id="BARV01029068">
    <property type="protein sequence ID" value="GAI40756.1"/>
    <property type="molecule type" value="Genomic_DNA"/>
</dbReference>
<dbReference type="AlphaFoldDB" id="X1PE45"/>
<proteinExistence type="predicted"/>
<evidence type="ECO:0000313" key="1">
    <source>
        <dbReference type="EMBL" id="GAI40756.1"/>
    </source>
</evidence>
<dbReference type="Pfam" id="PF13450">
    <property type="entry name" value="NAD_binding_8"/>
    <property type="match status" value="1"/>
</dbReference>
<name>X1PE45_9ZZZZ</name>
<dbReference type="PANTHER" id="PTHR42685">
    <property type="entry name" value="GERANYLGERANYL DIPHOSPHATE REDUCTASE"/>
    <property type="match status" value="1"/>
</dbReference>
<organism evidence="1">
    <name type="scientific">marine sediment metagenome</name>
    <dbReference type="NCBI Taxonomy" id="412755"/>
    <lineage>
        <taxon>unclassified sequences</taxon>
        <taxon>metagenomes</taxon>
        <taxon>ecological metagenomes</taxon>
    </lineage>
</organism>
<protein>
    <recommendedName>
        <fullName evidence="2">FAD dependent oxidoreductase domain-containing protein</fullName>
    </recommendedName>
</protein>
<reference evidence="1" key="1">
    <citation type="journal article" date="2014" name="Front. Microbiol.">
        <title>High frequency of phylogenetically diverse reductive dehalogenase-homologous genes in deep subseafloor sedimentary metagenomes.</title>
        <authorList>
            <person name="Kawai M."/>
            <person name="Futagami T."/>
            <person name="Toyoda A."/>
            <person name="Takaki Y."/>
            <person name="Nishi S."/>
            <person name="Hori S."/>
            <person name="Arai W."/>
            <person name="Tsubouchi T."/>
            <person name="Morono Y."/>
            <person name="Uchiyama I."/>
            <person name="Ito T."/>
            <person name="Fujiyama A."/>
            <person name="Inagaki F."/>
            <person name="Takami H."/>
        </authorList>
    </citation>
    <scope>NUCLEOTIDE SEQUENCE</scope>
    <source>
        <strain evidence="1">Expedition CK06-06</strain>
    </source>
</reference>